<accession>A0A7W8DLS9</accession>
<evidence type="ECO:0000256" key="2">
    <source>
        <dbReference type="ARBA" id="ARBA00022448"/>
    </source>
</evidence>
<evidence type="ECO:0000313" key="7">
    <source>
        <dbReference type="Proteomes" id="UP000590740"/>
    </source>
</evidence>
<keyword evidence="4" id="KW-0175">Coiled coil</keyword>
<gene>
    <name evidence="6" type="ORF">HNQ65_003964</name>
</gene>
<dbReference type="Proteomes" id="UP000590740">
    <property type="component" value="Unassembled WGS sequence"/>
</dbReference>
<organism evidence="6 7">
    <name type="scientific">Prosthecobacter vanneervenii</name>
    <dbReference type="NCBI Taxonomy" id="48466"/>
    <lineage>
        <taxon>Bacteria</taxon>
        <taxon>Pseudomonadati</taxon>
        <taxon>Verrucomicrobiota</taxon>
        <taxon>Verrucomicrobiia</taxon>
        <taxon>Verrucomicrobiales</taxon>
        <taxon>Verrucomicrobiaceae</taxon>
        <taxon>Prosthecobacter</taxon>
    </lineage>
</organism>
<comment type="caution">
    <text evidence="6">The sequence shown here is derived from an EMBL/GenBank/DDBJ whole genome shotgun (WGS) entry which is preliminary data.</text>
</comment>
<dbReference type="Gene3D" id="3.40.50.1980">
    <property type="entry name" value="Nitrogenase molybdenum iron protein domain"/>
    <property type="match status" value="2"/>
</dbReference>
<evidence type="ECO:0000256" key="4">
    <source>
        <dbReference type="SAM" id="Coils"/>
    </source>
</evidence>
<sequence>MKTRAILFSCIAVILAGCKPAAEKAADNTPASAPAAAKSSKPQVLVANYPLQYFAQRIAGDTVEVKSLAPKDEDPAFWQPDEAAITAFQNADLILMNGATYSKWADKVTLPESKVVDTSAAFANNYIEVRDAATHSHGPGGEHSHSGTAFTTWLDFNQAALQAQAVSDALAKLVPAAKDAIGKNTEALKEELEALDDRMSALSRRLVQHPLVASHPVYHYLARRYGLNLKSVLWEPDSVLDDKAMGELHEVLAGHRARWMIWEGEPSKDNVEKLSAMSIQSLVFDPCGNVPEKGDFMSVMKGNVEGLEKAFP</sequence>
<dbReference type="InterPro" id="IPR050492">
    <property type="entry name" value="Bact_metal-bind_prot9"/>
</dbReference>
<proteinExistence type="inferred from homology"/>
<evidence type="ECO:0000313" key="6">
    <source>
        <dbReference type="EMBL" id="MBB5034370.1"/>
    </source>
</evidence>
<dbReference type="SUPFAM" id="SSF53807">
    <property type="entry name" value="Helical backbone' metal receptor"/>
    <property type="match status" value="1"/>
</dbReference>
<feature type="signal peptide" evidence="5">
    <location>
        <begin position="1"/>
        <end position="25"/>
    </location>
</feature>
<dbReference type="PROSITE" id="PS51257">
    <property type="entry name" value="PROKAR_LIPOPROTEIN"/>
    <property type="match status" value="1"/>
</dbReference>
<feature type="coiled-coil region" evidence="4">
    <location>
        <begin position="178"/>
        <end position="205"/>
    </location>
</feature>
<reference evidence="6 7" key="1">
    <citation type="submission" date="2020-08" db="EMBL/GenBank/DDBJ databases">
        <title>Genomic Encyclopedia of Type Strains, Phase IV (KMG-IV): sequencing the most valuable type-strain genomes for metagenomic binning, comparative biology and taxonomic classification.</title>
        <authorList>
            <person name="Goeker M."/>
        </authorList>
    </citation>
    <scope>NUCLEOTIDE SEQUENCE [LARGE SCALE GENOMIC DNA]</scope>
    <source>
        <strain evidence="6 7">DSM 12252</strain>
    </source>
</reference>
<feature type="chain" id="PRO_5031078502" evidence="5">
    <location>
        <begin position="26"/>
        <end position="312"/>
    </location>
</feature>
<protein>
    <submittedName>
        <fullName evidence="6">Zinc transport system substrate-binding protein</fullName>
    </submittedName>
</protein>
<dbReference type="GO" id="GO:0030001">
    <property type="term" value="P:metal ion transport"/>
    <property type="evidence" value="ECO:0007669"/>
    <property type="project" value="InterPro"/>
</dbReference>
<keyword evidence="3 5" id="KW-0732">Signal</keyword>
<name>A0A7W8DLS9_9BACT</name>
<keyword evidence="2" id="KW-0813">Transport</keyword>
<dbReference type="InterPro" id="IPR006127">
    <property type="entry name" value="ZnuA-like"/>
</dbReference>
<dbReference type="PANTHER" id="PTHR42953">
    <property type="entry name" value="HIGH-AFFINITY ZINC UPTAKE SYSTEM PROTEIN ZNUA-RELATED"/>
    <property type="match status" value="1"/>
</dbReference>
<dbReference type="RefSeq" id="WP_184342115.1">
    <property type="nucleotide sequence ID" value="NZ_JACHIG010000009.1"/>
</dbReference>
<dbReference type="AlphaFoldDB" id="A0A7W8DLS9"/>
<keyword evidence="7" id="KW-1185">Reference proteome</keyword>
<dbReference type="EMBL" id="JACHIG010000009">
    <property type="protein sequence ID" value="MBB5034370.1"/>
    <property type="molecule type" value="Genomic_DNA"/>
</dbReference>
<evidence type="ECO:0000256" key="1">
    <source>
        <dbReference type="ARBA" id="ARBA00011028"/>
    </source>
</evidence>
<evidence type="ECO:0000256" key="5">
    <source>
        <dbReference type="SAM" id="SignalP"/>
    </source>
</evidence>
<dbReference type="GO" id="GO:0046872">
    <property type="term" value="F:metal ion binding"/>
    <property type="evidence" value="ECO:0007669"/>
    <property type="project" value="InterPro"/>
</dbReference>
<comment type="similarity">
    <text evidence="1">Belongs to the bacterial solute-binding protein 9 family.</text>
</comment>
<dbReference type="PANTHER" id="PTHR42953:SF3">
    <property type="entry name" value="HIGH-AFFINITY ZINC UPTAKE SYSTEM PROTEIN ZNUA"/>
    <property type="match status" value="1"/>
</dbReference>
<dbReference type="Pfam" id="PF01297">
    <property type="entry name" value="ZnuA"/>
    <property type="match status" value="1"/>
</dbReference>
<evidence type="ECO:0000256" key="3">
    <source>
        <dbReference type="ARBA" id="ARBA00022729"/>
    </source>
</evidence>